<feature type="compositionally biased region" description="Polar residues" evidence="1">
    <location>
        <begin position="390"/>
        <end position="404"/>
    </location>
</feature>
<feature type="transmembrane region" description="Helical" evidence="2">
    <location>
        <begin position="120"/>
        <end position="145"/>
    </location>
</feature>
<evidence type="ECO:0000256" key="1">
    <source>
        <dbReference type="SAM" id="MobiDB-lite"/>
    </source>
</evidence>
<dbReference type="EnsemblMetazoa" id="G29843.1">
    <property type="protein sequence ID" value="G29843.1:cds"/>
    <property type="gene ID" value="G29843"/>
</dbReference>
<evidence type="ECO:0000256" key="2">
    <source>
        <dbReference type="SAM" id="Phobius"/>
    </source>
</evidence>
<keyword evidence="4" id="KW-1185">Reference proteome</keyword>
<evidence type="ECO:0000313" key="3">
    <source>
        <dbReference type="EnsemblMetazoa" id="G29843.1:cds"/>
    </source>
</evidence>
<feature type="region of interest" description="Disordered" evidence="1">
    <location>
        <begin position="385"/>
        <end position="444"/>
    </location>
</feature>
<organism evidence="3 4">
    <name type="scientific">Magallana gigas</name>
    <name type="common">Pacific oyster</name>
    <name type="synonym">Crassostrea gigas</name>
    <dbReference type="NCBI Taxonomy" id="29159"/>
    <lineage>
        <taxon>Eukaryota</taxon>
        <taxon>Metazoa</taxon>
        <taxon>Spiralia</taxon>
        <taxon>Lophotrochozoa</taxon>
        <taxon>Mollusca</taxon>
        <taxon>Bivalvia</taxon>
        <taxon>Autobranchia</taxon>
        <taxon>Pteriomorphia</taxon>
        <taxon>Ostreida</taxon>
        <taxon>Ostreoidea</taxon>
        <taxon>Ostreidae</taxon>
        <taxon>Magallana</taxon>
    </lineage>
</organism>
<dbReference type="Proteomes" id="UP000005408">
    <property type="component" value="Unassembled WGS sequence"/>
</dbReference>
<protein>
    <submittedName>
        <fullName evidence="3">Uncharacterized protein</fullName>
    </submittedName>
</protein>
<accession>A0A8W8LSQ4</accession>
<reference evidence="3" key="1">
    <citation type="submission" date="2022-08" db="UniProtKB">
        <authorList>
            <consortium name="EnsemblMetazoa"/>
        </authorList>
    </citation>
    <scope>IDENTIFICATION</scope>
    <source>
        <strain evidence="3">05x7-T-G4-1.051#20</strain>
    </source>
</reference>
<name>A0A8W8LSQ4_MAGGI</name>
<keyword evidence="2" id="KW-1133">Transmembrane helix</keyword>
<proteinExistence type="predicted"/>
<feature type="transmembrane region" description="Helical" evidence="2">
    <location>
        <begin position="311"/>
        <end position="337"/>
    </location>
</feature>
<dbReference type="AlphaFoldDB" id="A0A8W8LSQ4"/>
<evidence type="ECO:0000313" key="4">
    <source>
        <dbReference type="Proteomes" id="UP000005408"/>
    </source>
</evidence>
<sequence>MYVEYNGKPVSFICDNYAFRGSGDDVFDEYSVCVTPLHFNDSNCAVELNFKTSIIGVTKHKISCTENKSAKYCGAQNKIIFIEFKNRNGRETSKTKSKLKITAKKEYDYNRTDLSADASVAGAIIGGVIGGLLLIAVGSVIVCWTRKKTVPSFLLITSCFLIFSHVGFVFGYETTYEFGEDCLFTTKDVDYDEEMCVEYNGKTVDLSCDYFRFGGTGYGFFNEYSVCVTPLYFNDSECAVKLNIKTSLFESTKHRITCTENKIAPYCGPKNENLYIEFEKRYGRDTNGAKFKLKITTRKEYVAKESSSSKYVIGAIIGGVIGGLVLITVCIAIYCWCVCRRKPSQGRVLNPTPGYPATSNPYAVRAAQTQQSMMATPSSVLSPVVYPMGSQPSPQGTASPQTIENKLASAPPSYDAFTESSTSDIHETNSESSKTLTNEDTERK</sequence>
<keyword evidence="2" id="KW-0472">Membrane</keyword>
<feature type="transmembrane region" description="Helical" evidence="2">
    <location>
        <begin position="152"/>
        <end position="172"/>
    </location>
</feature>
<keyword evidence="2" id="KW-0812">Transmembrane</keyword>